<organism evidence="1 2">
    <name type="scientific">Fannyhessea vaginae PB189-T1-4</name>
    <dbReference type="NCBI Taxonomy" id="866774"/>
    <lineage>
        <taxon>Bacteria</taxon>
        <taxon>Bacillati</taxon>
        <taxon>Actinomycetota</taxon>
        <taxon>Coriobacteriia</taxon>
        <taxon>Coriobacteriales</taxon>
        <taxon>Atopobiaceae</taxon>
        <taxon>Fannyhessea</taxon>
    </lineage>
</organism>
<sequence length="246" mass="26574">MSWNNTDNRPSQVPFTLVGVRLRPRVPMMYMAGLPYICALGVWDVCYKTLNHRARIHWPYRVEVEVYYEWLRFDVQTHGGCDDNGVFVDVDIVCTGDTPTLQTLPFNFDVDVAAAVQERVRVWEHACRADKPLAGALAPVMDEYFSLISLIGKPVCMQRGPEQLGARGVDSPCVDDAYEEGGCACDGGAGVAGADDGAAGAGSGAGNGAGEQYTFAGIDAWGRAHLLSQRGEEIECAPEQVSVVAL</sequence>
<protein>
    <submittedName>
        <fullName evidence="1">Uncharacterized protein</fullName>
    </submittedName>
</protein>
<reference evidence="1 2" key="1">
    <citation type="submission" date="2010-08" db="EMBL/GenBank/DDBJ databases">
        <authorList>
            <person name="Durkin A.S."/>
            <person name="Madupu R."/>
            <person name="Torralba M."/>
            <person name="Gillis M."/>
            <person name="Methe B."/>
            <person name="Sutton G."/>
            <person name="Nelson K.E."/>
        </authorList>
    </citation>
    <scope>NUCLEOTIDE SEQUENCE [LARGE SCALE GENOMIC DNA]</scope>
    <source>
        <strain evidence="1 2">PB189-T1-4</strain>
    </source>
</reference>
<dbReference type="RefSeq" id="WP_006303672.1">
    <property type="nucleotide sequence ID" value="NZ_AEDQ01000010.1"/>
</dbReference>
<dbReference type="Proteomes" id="UP000004431">
    <property type="component" value="Unassembled WGS sequence"/>
</dbReference>
<evidence type="ECO:0000313" key="2">
    <source>
        <dbReference type="Proteomes" id="UP000004431"/>
    </source>
</evidence>
<comment type="caution">
    <text evidence="1">The sequence shown here is derived from an EMBL/GenBank/DDBJ whole genome shotgun (WGS) entry which is preliminary data.</text>
</comment>
<gene>
    <name evidence="1" type="ORF">HMPREF9248_1192</name>
</gene>
<name>A0ABN0B1A4_9ACTN</name>
<dbReference type="EMBL" id="AEDQ01000010">
    <property type="protein sequence ID" value="EFL44557.1"/>
    <property type="molecule type" value="Genomic_DNA"/>
</dbReference>
<accession>A0ABN0B1A4</accession>
<keyword evidence="2" id="KW-1185">Reference proteome</keyword>
<evidence type="ECO:0000313" key="1">
    <source>
        <dbReference type="EMBL" id="EFL44557.1"/>
    </source>
</evidence>
<proteinExistence type="predicted"/>